<feature type="region of interest" description="Disordered" evidence="1">
    <location>
        <begin position="18"/>
        <end position="77"/>
    </location>
</feature>
<dbReference type="InParanoid" id="A0A369JAJ9"/>
<keyword evidence="3" id="KW-1185">Reference proteome</keyword>
<protein>
    <submittedName>
        <fullName evidence="2">Uncharacterized protein</fullName>
    </submittedName>
</protein>
<name>A0A369JAJ9_HYPMA</name>
<gene>
    <name evidence="2" type="ORF">Hypma_001235</name>
</gene>
<accession>A0A369JAJ9</accession>
<dbReference type="Proteomes" id="UP000076154">
    <property type="component" value="Unassembled WGS sequence"/>
</dbReference>
<evidence type="ECO:0000313" key="3">
    <source>
        <dbReference type="Proteomes" id="UP000076154"/>
    </source>
</evidence>
<dbReference type="AlphaFoldDB" id="A0A369JAJ9"/>
<dbReference type="EMBL" id="LUEZ02000110">
    <property type="protein sequence ID" value="RDB17647.1"/>
    <property type="molecule type" value="Genomic_DNA"/>
</dbReference>
<evidence type="ECO:0000313" key="2">
    <source>
        <dbReference type="EMBL" id="RDB17647.1"/>
    </source>
</evidence>
<comment type="caution">
    <text evidence="2">The sequence shown here is derived from an EMBL/GenBank/DDBJ whole genome shotgun (WGS) entry which is preliminary data.</text>
</comment>
<proteinExistence type="predicted"/>
<organism evidence="2 3">
    <name type="scientific">Hypsizygus marmoreus</name>
    <name type="common">White beech mushroom</name>
    <name type="synonym">Agaricus marmoreus</name>
    <dbReference type="NCBI Taxonomy" id="39966"/>
    <lineage>
        <taxon>Eukaryota</taxon>
        <taxon>Fungi</taxon>
        <taxon>Dikarya</taxon>
        <taxon>Basidiomycota</taxon>
        <taxon>Agaricomycotina</taxon>
        <taxon>Agaricomycetes</taxon>
        <taxon>Agaricomycetidae</taxon>
        <taxon>Agaricales</taxon>
        <taxon>Tricholomatineae</taxon>
        <taxon>Lyophyllaceae</taxon>
        <taxon>Hypsizygus</taxon>
    </lineage>
</organism>
<evidence type="ECO:0000256" key="1">
    <source>
        <dbReference type="SAM" id="MobiDB-lite"/>
    </source>
</evidence>
<reference evidence="2" key="1">
    <citation type="submission" date="2018-04" db="EMBL/GenBank/DDBJ databases">
        <title>Whole genome sequencing of Hypsizygus marmoreus.</title>
        <authorList>
            <person name="Choi I.-G."/>
            <person name="Min B."/>
            <person name="Kim J.-G."/>
            <person name="Kim S."/>
            <person name="Oh Y.-L."/>
            <person name="Kong W.-S."/>
            <person name="Park H."/>
            <person name="Jeong J."/>
            <person name="Song E.-S."/>
        </authorList>
    </citation>
    <scope>NUCLEOTIDE SEQUENCE [LARGE SCALE GENOMIC DNA]</scope>
    <source>
        <strain evidence="2">51987-8</strain>
    </source>
</reference>
<sequence>MGSRQTQCCIDRVVQARDKSPDKLVGAHSTSDKYELRPANANRGGCSPNAEGTSQVSNEEKERIRSPGLIPARKAARHRVICEEPPTQPQPYAVHVRGEGDPKRGVALAVALAQTYSQEQTRIRVGDASIDKRAPDRD</sequence>